<dbReference type="Gene3D" id="3.30.420.10">
    <property type="entry name" value="Ribonuclease H-like superfamily/Ribonuclease H"/>
    <property type="match status" value="1"/>
</dbReference>
<sequence>MTRHIDRVFFWTDSKCVIGWIRSTAIWYEPFVAHRASEIQTLTDPKSWRHVPGRLNVSDCATRSRFDERSELIPVRWFTGPDFLYQGEDNSPKEMPAEELQQHEEIKPSKIFVAKFNPERVPVYADVDLERFSSLSKAQRVAAQVHRFFSVFKGKKPESSACANVNEKHSATSSNPWKERNVSTKRSKLLPFTPYLDENNVTRVGGRLERAQLPYEVRHPILLPQKHRLTELIVGSYHRFEKHGGTDHVLAAIRQKFWIIRGRQEVKSFKRKCAQCKKERAKPGSQLLSELPIERITAMQPAFYHTSVDYFGPIEVKLTRNTKAKRYGALFTCMTTRCVHLEVDETLSTPDFLQALHKMMARRGEPRSIYSDNGTNFVGAVSELKSMMVRELNHSEELQTRLARIGEGITRKFQPPATLTGEEYTKV</sequence>
<dbReference type="EMBL" id="CACRXK020000382">
    <property type="protein sequence ID" value="CAB3981370.1"/>
    <property type="molecule type" value="Genomic_DNA"/>
</dbReference>
<dbReference type="Proteomes" id="UP001152795">
    <property type="component" value="Unassembled WGS sequence"/>
</dbReference>
<comment type="caution">
    <text evidence="1">The sequence shown here is derived from an EMBL/GenBank/DDBJ whole genome shotgun (WGS) entry which is preliminary data.</text>
</comment>
<accession>A0A7D9DEJ0</accession>
<evidence type="ECO:0000313" key="2">
    <source>
        <dbReference type="Proteomes" id="UP001152795"/>
    </source>
</evidence>
<dbReference type="InterPro" id="IPR012337">
    <property type="entry name" value="RNaseH-like_sf"/>
</dbReference>
<name>A0A7D9DEJ0_PARCT</name>
<organism evidence="1 2">
    <name type="scientific">Paramuricea clavata</name>
    <name type="common">Red gorgonian</name>
    <name type="synonym">Violescent sea-whip</name>
    <dbReference type="NCBI Taxonomy" id="317549"/>
    <lineage>
        <taxon>Eukaryota</taxon>
        <taxon>Metazoa</taxon>
        <taxon>Cnidaria</taxon>
        <taxon>Anthozoa</taxon>
        <taxon>Octocorallia</taxon>
        <taxon>Malacalcyonacea</taxon>
        <taxon>Plexauridae</taxon>
        <taxon>Paramuricea</taxon>
    </lineage>
</organism>
<dbReference type="Pfam" id="PF17921">
    <property type="entry name" value="Integrase_H2C2"/>
    <property type="match status" value="1"/>
</dbReference>
<dbReference type="Gene3D" id="1.10.340.70">
    <property type="match status" value="1"/>
</dbReference>
<proteinExistence type="predicted"/>
<keyword evidence="2" id="KW-1185">Reference proteome</keyword>
<dbReference type="InterPro" id="IPR041588">
    <property type="entry name" value="Integrase_H2C2"/>
</dbReference>
<dbReference type="OrthoDB" id="8958038at2759"/>
<gene>
    <name evidence="1" type="ORF">PACLA_8A020391</name>
</gene>
<dbReference type="InterPro" id="IPR036397">
    <property type="entry name" value="RNaseH_sf"/>
</dbReference>
<dbReference type="SUPFAM" id="SSF53098">
    <property type="entry name" value="Ribonuclease H-like"/>
    <property type="match status" value="1"/>
</dbReference>
<dbReference type="GO" id="GO:0003676">
    <property type="term" value="F:nucleic acid binding"/>
    <property type="evidence" value="ECO:0007669"/>
    <property type="project" value="InterPro"/>
</dbReference>
<protein>
    <submittedName>
        <fullName evidence="1">Uncharacterized protein</fullName>
    </submittedName>
</protein>
<dbReference type="PANTHER" id="PTHR47331:SF1">
    <property type="entry name" value="GAG-LIKE PROTEIN"/>
    <property type="match status" value="1"/>
</dbReference>
<reference evidence="1" key="1">
    <citation type="submission" date="2020-04" db="EMBL/GenBank/DDBJ databases">
        <authorList>
            <person name="Alioto T."/>
            <person name="Alioto T."/>
            <person name="Gomez Garrido J."/>
        </authorList>
    </citation>
    <scope>NUCLEOTIDE SEQUENCE</scope>
    <source>
        <strain evidence="1">A484AB</strain>
    </source>
</reference>
<evidence type="ECO:0000313" key="1">
    <source>
        <dbReference type="EMBL" id="CAB3981370.1"/>
    </source>
</evidence>
<dbReference type="AlphaFoldDB" id="A0A7D9DEJ0"/>
<dbReference type="PANTHER" id="PTHR47331">
    <property type="entry name" value="PHD-TYPE DOMAIN-CONTAINING PROTEIN"/>
    <property type="match status" value="1"/>
</dbReference>